<dbReference type="EMBL" id="CP036455">
    <property type="protein sequence ID" value="QBI54308.1"/>
    <property type="molecule type" value="Genomic_DNA"/>
</dbReference>
<accession>A0A4P6Q161</accession>
<gene>
    <name evidence="4" type="ORF">EKD16_12630</name>
</gene>
<dbReference type="RefSeq" id="WP_131098511.1">
    <property type="nucleotide sequence ID" value="NZ_CP036455.1"/>
</dbReference>
<keyword evidence="3" id="KW-0472">Membrane</keyword>
<dbReference type="KEGG" id="strr:EKD16_12630"/>
<evidence type="ECO:0000313" key="5">
    <source>
        <dbReference type="Proteomes" id="UP000292235"/>
    </source>
</evidence>
<reference evidence="4 5" key="1">
    <citation type="submission" date="2019-02" db="EMBL/GenBank/DDBJ databases">
        <authorList>
            <person name="Khodamoradi S."/>
            <person name="Hahnke R.L."/>
            <person name="Kaempfer P."/>
            <person name="Schumann P."/>
            <person name="Rohde M."/>
            <person name="Steinert M."/>
            <person name="Luzhetskyy A."/>
            <person name="Wink J."/>
            <person name="Ruckert C."/>
        </authorList>
    </citation>
    <scope>NUCLEOTIDE SEQUENCE [LARGE SCALE GENOMIC DNA]</scope>
    <source>
        <strain evidence="4 5">M2</strain>
    </source>
</reference>
<evidence type="ECO:0000256" key="3">
    <source>
        <dbReference type="SAM" id="Phobius"/>
    </source>
</evidence>
<feature type="transmembrane region" description="Helical" evidence="3">
    <location>
        <begin position="53"/>
        <end position="69"/>
    </location>
</feature>
<evidence type="ECO:0000313" key="4">
    <source>
        <dbReference type="EMBL" id="QBI54308.1"/>
    </source>
</evidence>
<keyword evidence="1" id="KW-0175">Coiled coil</keyword>
<evidence type="ECO:0000256" key="1">
    <source>
        <dbReference type="SAM" id="Coils"/>
    </source>
</evidence>
<organism evidence="4 5">
    <name type="scientific">Streptomonospora litoralis</name>
    <dbReference type="NCBI Taxonomy" id="2498135"/>
    <lineage>
        <taxon>Bacteria</taxon>
        <taxon>Bacillati</taxon>
        <taxon>Actinomycetota</taxon>
        <taxon>Actinomycetes</taxon>
        <taxon>Streptosporangiales</taxon>
        <taxon>Nocardiopsidaceae</taxon>
        <taxon>Streptomonospora</taxon>
    </lineage>
</organism>
<dbReference type="Proteomes" id="UP000292235">
    <property type="component" value="Chromosome"/>
</dbReference>
<name>A0A4P6Q161_9ACTN</name>
<feature type="region of interest" description="Disordered" evidence="2">
    <location>
        <begin position="289"/>
        <end position="315"/>
    </location>
</feature>
<keyword evidence="5" id="KW-1185">Reference proteome</keyword>
<dbReference type="AlphaFoldDB" id="A0A4P6Q161"/>
<protein>
    <submittedName>
        <fullName evidence="4">Uncharacterized protein</fullName>
    </submittedName>
</protein>
<evidence type="ECO:0000256" key="2">
    <source>
        <dbReference type="SAM" id="MobiDB-lite"/>
    </source>
</evidence>
<keyword evidence="3" id="KW-1133">Transmembrane helix</keyword>
<sequence>MTSSERRLRPVIDPDLAAEERDLLAAHPGVLVPATAPAPAPTRDAQPSDRRRIPIVLGLLAALVGIAVLTRSPVLILGCLLLLAMAPAGLSGALRPAAREHPAARAARLRHGRYLLAADFDEPCRALLARAQQAADDATASTEELADTGRIEARENTVVLPRQLWDIATTLRSITDLGDRARIVDPALAEEVADLLAERRAAVETARGAIEARVAALERYAAGIAAAARHQRRLDELRRLLHEQEDYRDLLAATAADEHAAADIDRLAERAGLAEEDLAAALQAALREADLLSSGSSPPDPPQATENPEDPENPA</sequence>
<proteinExistence type="predicted"/>
<feature type="coiled-coil region" evidence="1">
    <location>
        <begin position="227"/>
        <end position="284"/>
    </location>
</feature>
<keyword evidence="3" id="KW-0812">Transmembrane</keyword>